<dbReference type="OrthoDB" id="4835445at2759"/>
<accession>A0A8H5ST84</accession>
<dbReference type="Pfam" id="PF00172">
    <property type="entry name" value="Zn_clus"/>
    <property type="match status" value="1"/>
</dbReference>
<dbReference type="CDD" id="cd00067">
    <property type="entry name" value="GAL4"/>
    <property type="match status" value="1"/>
</dbReference>
<protein>
    <recommendedName>
        <fullName evidence="3">Zn(2)-C6 fungal-type domain-containing protein</fullName>
    </recommendedName>
</protein>
<dbReference type="EMBL" id="JAAGWQ010000234">
    <property type="protein sequence ID" value="KAF5658586.1"/>
    <property type="molecule type" value="Genomic_DNA"/>
</dbReference>
<comment type="caution">
    <text evidence="4">The sequence shown here is derived from an EMBL/GenBank/DDBJ whole genome shotgun (WGS) entry which is preliminary data.</text>
</comment>
<evidence type="ECO:0000256" key="2">
    <source>
        <dbReference type="ARBA" id="ARBA00023242"/>
    </source>
</evidence>
<evidence type="ECO:0000313" key="5">
    <source>
        <dbReference type="Proteomes" id="UP000567885"/>
    </source>
</evidence>
<dbReference type="PROSITE" id="PS50048">
    <property type="entry name" value="ZN2_CY6_FUNGAL_2"/>
    <property type="match status" value="1"/>
</dbReference>
<organism evidence="4 5">
    <name type="scientific">Fusarium heterosporum</name>
    <dbReference type="NCBI Taxonomy" id="42747"/>
    <lineage>
        <taxon>Eukaryota</taxon>
        <taxon>Fungi</taxon>
        <taxon>Dikarya</taxon>
        <taxon>Ascomycota</taxon>
        <taxon>Pezizomycotina</taxon>
        <taxon>Sordariomycetes</taxon>
        <taxon>Hypocreomycetidae</taxon>
        <taxon>Hypocreales</taxon>
        <taxon>Nectriaceae</taxon>
        <taxon>Fusarium</taxon>
        <taxon>Fusarium heterosporum species complex</taxon>
    </lineage>
</organism>
<name>A0A8H5ST84_FUSHE</name>
<dbReference type="GO" id="GO:0000981">
    <property type="term" value="F:DNA-binding transcription factor activity, RNA polymerase II-specific"/>
    <property type="evidence" value="ECO:0007669"/>
    <property type="project" value="InterPro"/>
</dbReference>
<dbReference type="GO" id="GO:0008270">
    <property type="term" value="F:zinc ion binding"/>
    <property type="evidence" value="ECO:0007669"/>
    <property type="project" value="InterPro"/>
</dbReference>
<dbReference type="Pfam" id="PF11951">
    <property type="entry name" value="Fungal_trans_2"/>
    <property type="match status" value="1"/>
</dbReference>
<dbReference type="GO" id="GO:0000976">
    <property type="term" value="F:transcription cis-regulatory region binding"/>
    <property type="evidence" value="ECO:0007669"/>
    <property type="project" value="TreeGrafter"/>
</dbReference>
<dbReference type="PANTHER" id="PTHR37534">
    <property type="entry name" value="TRANSCRIPTIONAL ACTIVATOR PROTEIN UGA3"/>
    <property type="match status" value="1"/>
</dbReference>
<dbReference type="Proteomes" id="UP000567885">
    <property type="component" value="Unassembled WGS sequence"/>
</dbReference>
<comment type="subcellular location">
    <subcellularLocation>
        <location evidence="1">Nucleus</location>
    </subcellularLocation>
</comment>
<dbReference type="PROSITE" id="PS00463">
    <property type="entry name" value="ZN2_CY6_FUNGAL_1"/>
    <property type="match status" value="1"/>
</dbReference>
<dbReference type="InterPro" id="IPR001138">
    <property type="entry name" value="Zn2Cys6_DnaBD"/>
</dbReference>
<feature type="domain" description="Zn(2)-C6 fungal-type" evidence="3">
    <location>
        <begin position="22"/>
        <end position="51"/>
    </location>
</feature>
<evidence type="ECO:0000313" key="4">
    <source>
        <dbReference type="EMBL" id="KAF5658586.1"/>
    </source>
</evidence>
<evidence type="ECO:0000259" key="3">
    <source>
        <dbReference type="PROSITE" id="PS50048"/>
    </source>
</evidence>
<gene>
    <name evidence="4" type="ORF">FHETE_9823</name>
</gene>
<dbReference type="Gene3D" id="4.10.240.10">
    <property type="entry name" value="Zn(2)-C6 fungal-type DNA-binding domain"/>
    <property type="match status" value="1"/>
</dbReference>
<keyword evidence="2" id="KW-0539">Nucleus</keyword>
<keyword evidence="5" id="KW-1185">Reference proteome</keyword>
<dbReference type="InterPro" id="IPR021858">
    <property type="entry name" value="Fun_TF"/>
</dbReference>
<dbReference type="GO" id="GO:0005634">
    <property type="term" value="C:nucleus"/>
    <property type="evidence" value="ECO:0007669"/>
    <property type="project" value="UniProtKB-SubCell"/>
</dbReference>
<dbReference type="AlphaFoldDB" id="A0A8H5ST84"/>
<reference evidence="4 5" key="1">
    <citation type="submission" date="2020-05" db="EMBL/GenBank/DDBJ databases">
        <title>Identification and distribution of gene clusters putatively required for synthesis of sphingolipid metabolism inhibitors in phylogenetically diverse species of the filamentous fungus Fusarium.</title>
        <authorList>
            <person name="Kim H.-S."/>
            <person name="Busman M."/>
            <person name="Brown D.W."/>
            <person name="Divon H."/>
            <person name="Uhlig S."/>
            <person name="Proctor R.H."/>
        </authorList>
    </citation>
    <scope>NUCLEOTIDE SEQUENCE [LARGE SCALE GENOMIC DNA]</scope>
    <source>
        <strain evidence="4 5">NRRL 20693</strain>
    </source>
</reference>
<dbReference type="SUPFAM" id="SSF57701">
    <property type="entry name" value="Zn2/Cys6 DNA-binding domain"/>
    <property type="match status" value="1"/>
</dbReference>
<dbReference type="GO" id="GO:0045944">
    <property type="term" value="P:positive regulation of transcription by RNA polymerase II"/>
    <property type="evidence" value="ECO:0007669"/>
    <property type="project" value="TreeGrafter"/>
</dbReference>
<dbReference type="InterPro" id="IPR036864">
    <property type="entry name" value="Zn2-C6_fun-type_DNA-bd_sf"/>
</dbReference>
<proteinExistence type="predicted"/>
<dbReference type="PANTHER" id="PTHR37534:SF11">
    <property type="entry name" value="ZN(II)2CYS6 TRANSCRIPTION FACTOR (EUROFUNG)"/>
    <property type="match status" value="1"/>
</dbReference>
<dbReference type="SMART" id="SM00066">
    <property type="entry name" value="GAL4"/>
    <property type="match status" value="1"/>
</dbReference>
<sequence>MSLPPQTTAKQTKASHRKSRQGCRQCKTLRIKCDEKKPSCTRCESRGITCSGYSANIRWSYKHEVQRQQSGNSQDTAAIAVPTVDNNFQSLAQEASSTAPGFQAAVSSTNDYQGGHEAPITISAHDHPIGPLFGLWGQSDYLDALCLENNSTVYDLEGEALNGAVLQSEGPDWLTVPLQDCVEGASQDSNPISIDDASGIVRNGPIDDGSAEDISQGLVISASRSSRLREIRDVSSSLSTYFFQDVLPRYCTWDSNSNIIRIIIQAMWQSSGALHHTMQSMAASCLTNEIPYFSKIAGQERMLALQCVQETPMREDRLLTAFLLGHTSCWVNPTDLVPDQFNEIWATLESYTSSAGTTSVTSFVQEALEYWTMVLSFITDTDQLGNSAAGLPRASGPLPLNSIITPNPFSGVTRGAVSIFTDTSRLIYKLRKRLPQLRFIREADVIFLRETLNEAHRLERRILEYSPLDASTIVVLGDPHTTAEHFKILDEVFWYTSLLQLYRVFPDLLIQRYQPWSAQNFLQPQAASHVPTRDETEEWLMKLALHILTMLQGIPLDSRTRSIQAPIIVALSSELRYKSLDASELDNAPEAGDLGAMSSSTISHSVEIARARRFVMSRLSIYWHVLPLEKVKKYQILVKHIWEALDAGVPDVYWADMLCNQRLRTVMGNMDNA</sequence>
<evidence type="ECO:0000256" key="1">
    <source>
        <dbReference type="ARBA" id="ARBA00004123"/>
    </source>
</evidence>